<sequence>MIEIQTIDPKSASAVLSRWEQEDFYYSGIKKSIAGELNMKARGNPYLQTPEAIAKTDQVDFQFPLNGPINLVYLNHSSDSGLPHTRGKTGIAMPVFLLWEPNDKTMQHELVHLSQKQFREKWWTFYEKAWQFRNATEKELLSIPLKWRSRRRINPDTLGSPYMVWKDRYITLSIFTNQTKPDLRYCKRGFWDLKMTQWTWEEPPGWKEMFGSGFNDEHPNEIAAHWIDGSAGSEKKQYIHAEFS</sequence>
<dbReference type="AlphaFoldDB" id="A0A6C0ANY5"/>
<dbReference type="EMBL" id="MN740728">
    <property type="protein sequence ID" value="QHS81005.1"/>
    <property type="molecule type" value="Genomic_DNA"/>
</dbReference>
<name>A0A6C0ANY5_9ZZZZ</name>
<proteinExistence type="predicted"/>
<evidence type="ECO:0000313" key="1">
    <source>
        <dbReference type="EMBL" id="QHS81005.1"/>
    </source>
</evidence>
<protein>
    <submittedName>
        <fullName evidence="1">Uncharacterized protein</fullName>
    </submittedName>
</protein>
<accession>A0A6C0ANY5</accession>
<reference evidence="1" key="1">
    <citation type="journal article" date="2020" name="Nature">
        <title>Giant virus diversity and host interactions through global metagenomics.</title>
        <authorList>
            <person name="Schulz F."/>
            <person name="Roux S."/>
            <person name="Paez-Espino D."/>
            <person name="Jungbluth S."/>
            <person name="Walsh D.A."/>
            <person name="Denef V.J."/>
            <person name="McMahon K.D."/>
            <person name="Konstantinidis K.T."/>
            <person name="Eloe-Fadrosh E.A."/>
            <person name="Kyrpides N.C."/>
            <person name="Woyke T."/>
        </authorList>
    </citation>
    <scope>NUCLEOTIDE SEQUENCE</scope>
    <source>
        <strain evidence="1">GVMAG-S-1101161-73</strain>
    </source>
</reference>
<organism evidence="1">
    <name type="scientific">viral metagenome</name>
    <dbReference type="NCBI Taxonomy" id="1070528"/>
    <lineage>
        <taxon>unclassified sequences</taxon>
        <taxon>metagenomes</taxon>
        <taxon>organismal metagenomes</taxon>
    </lineage>
</organism>